<dbReference type="AlphaFoldDB" id="A0AAQ3T4Z6"/>
<feature type="transmembrane region" description="Helical" evidence="1">
    <location>
        <begin position="234"/>
        <end position="257"/>
    </location>
</feature>
<dbReference type="InterPro" id="IPR039926">
    <property type="entry name" value="Egg_app_1"/>
</dbReference>
<feature type="transmembrane region" description="Helical" evidence="1">
    <location>
        <begin position="89"/>
        <end position="109"/>
    </location>
</feature>
<protein>
    <submittedName>
        <fullName evidence="2">Uncharacterized protein</fullName>
    </submittedName>
</protein>
<keyword evidence="3" id="KW-1185">Reference proteome</keyword>
<accession>A0AAQ3T4Z6</accession>
<proteinExistence type="predicted"/>
<dbReference type="EMBL" id="CP144747">
    <property type="protein sequence ID" value="WVZ66646.1"/>
    <property type="molecule type" value="Genomic_DNA"/>
</dbReference>
<feature type="transmembrane region" description="Helical" evidence="1">
    <location>
        <begin position="175"/>
        <end position="201"/>
    </location>
</feature>
<dbReference type="Proteomes" id="UP001341281">
    <property type="component" value="Chromosome 03"/>
</dbReference>
<gene>
    <name evidence="2" type="ORF">U9M48_015836</name>
</gene>
<feature type="transmembrane region" description="Helical" evidence="1">
    <location>
        <begin position="41"/>
        <end position="61"/>
    </location>
</feature>
<dbReference type="PANTHER" id="PTHR33333">
    <property type="entry name" value="ERYTHROCYTE MEMBRANE PROTEIN 1-LIKE"/>
    <property type="match status" value="1"/>
</dbReference>
<sequence length="267" mass="27276">MAIAETVARKLLHGDAGVTLARGAADVGDISFGLWDLLTGFFANILAQLAAALAGAAHLLVLPLEALWQWLATTVADAAGTISSGLDGIWQHVAGFFAGIFPALAHTLVRRLEELWQWIQAAAAVVLPFVLGVVAVLLLVALIWFCGTTICVATVGVCRALVYAVCYLGHGLYHAVVAVATALSCLLPPCGQCLGCCAVVTMRAPGAAGMLISRAAFEAAPALYFVILRAAGPVVAAAVFCTGAVANIVAVPIAALFGVSVGAMSLQ</sequence>
<feature type="transmembrane region" description="Helical" evidence="1">
    <location>
        <begin position="121"/>
        <end position="144"/>
    </location>
</feature>
<reference evidence="2 3" key="1">
    <citation type="submission" date="2024-02" db="EMBL/GenBank/DDBJ databases">
        <title>High-quality chromosome-scale genome assembly of Pensacola bahiagrass (Paspalum notatum Flugge var. saurae).</title>
        <authorList>
            <person name="Vega J.M."/>
            <person name="Podio M."/>
            <person name="Orjuela J."/>
            <person name="Siena L.A."/>
            <person name="Pessino S.C."/>
            <person name="Combes M.C."/>
            <person name="Mariac C."/>
            <person name="Albertini E."/>
            <person name="Pupilli F."/>
            <person name="Ortiz J.P.A."/>
            <person name="Leblanc O."/>
        </authorList>
    </citation>
    <scope>NUCLEOTIDE SEQUENCE [LARGE SCALE GENOMIC DNA]</scope>
    <source>
        <strain evidence="2">R1</strain>
        <tissue evidence="2">Leaf</tissue>
    </source>
</reference>
<keyword evidence="1" id="KW-1133">Transmembrane helix</keyword>
<keyword evidence="1" id="KW-0812">Transmembrane</keyword>
<keyword evidence="1" id="KW-0472">Membrane</keyword>
<feature type="transmembrane region" description="Helical" evidence="1">
    <location>
        <begin position="150"/>
        <end position="168"/>
    </location>
</feature>
<organism evidence="2 3">
    <name type="scientific">Paspalum notatum var. saurae</name>
    <dbReference type="NCBI Taxonomy" id="547442"/>
    <lineage>
        <taxon>Eukaryota</taxon>
        <taxon>Viridiplantae</taxon>
        <taxon>Streptophyta</taxon>
        <taxon>Embryophyta</taxon>
        <taxon>Tracheophyta</taxon>
        <taxon>Spermatophyta</taxon>
        <taxon>Magnoliopsida</taxon>
        <taxon>Liliopsida</taxon>
        <taxon>Poales</taxon>
        <taxon>Poaceae</taxon>
        <taxon>PACMAD clade</taxon>
        <taxon>Panicoideae</taxon>
        <taxon>Andropogonodae</taxon>
        <taxon>Paspaleae</taxon>
        <taxon>Paspalinae</taxon>
        <taxon>Paspalum</taxon>
    </lineage>
</organism>
<evidence type="ECO:0000313" key="2">
    <source>
        <dbReference type="EMBL" id="WVZ66646.1"/>
    </source>
</evidence>
<feature type="transmembrane region" description="Helical" evidence="1">
    <location>
        <begin position="207"/>
        <end position="227"/>
    </location>
</feature>
<name>A0AAQ3T4Z6_PASNO</name>
<evidence type="ECO:0000313" key="3">
    <source>
        <dbReference type="Proteomes" id="UP001341281"/>
    </source>
</evidence>
<dbReference type="PANTHER" id="PTHR33333:SF45">
    <property type="entry name" value="OS01G0341000 PROTEIN"/>
    <property type="match status" value="1"/>
</dbReference>
<evidence type="ECO:0000256" key="1">
    <source>
        <dbReference type="SAM" id="Phobius"/>
    </source>
</evidence>